<evidence type="ECO:0000256" key="1">
    <source>
        <dbReference type="ARBA" id="ARBA00004651"/>
    </source>
</evidence>
<dbReference type="AlphaFoldDB" id="A0A699H7Z6"/>
<dbReference type="Pfam" id="PF02705">
    <property type="entry name" value="K_trans"/>
    <property type="match status" value="1"/>
</dbReference>
<feature type="domain" description="K+ potassium transporter C-terminal" evidence="12">
    <location>
        <begin position="512"/>
        <end position="685"/>
    </location>
</feature>
<evidence type="ECO:0000313" key="13">
    <source>
        <dbReference type="EMBL" id="GEX58851.1"/>
    </source>
</evidence>
<dbReference type="Pfam" id="PF22776">
    <property type="entry name" value="K_trans_C"/>
    <property type="match status" value="1"/>
</dbReference>
<dbReference type="PANTHER" id="PTHR30540">
    <property type="entry name" value="OSMOTIC STRESS POTASSIUM TRANSPORTER"/>
    <property type="match status" value="1"/>
</dbReference>
<keyword evidence="5 10" id="KW-0812">Transmembrane</keyword>
<dbReference type="InterPro" id="IPR003855">
    <property type="entry name" value="K+_transporter"/>
</dbReference>
<keyword evidence="3" id="KW-0813">Transport</keyword>
<feature type="transmembrane region" description="Helical" evidence="10">
    <location>
        <begin position="285"/>
        <end position="304"/>
    </location>
</feature>
<dbReference type="InterPro" id="IPR053951">
    <property type="entry name" value="K_trans_N"/>
</dbReference>
<feature type="transmembrane region" description="Helical" evidence="10">
    <location>
        <begin position="208"/>
        <end position="227"/>
    </location>
</feature>
<dbReference type="GO" id="GO:0015079">
    <property type="term" value="F:potassium ion transmembrane transporter activity"/>
    <property type="evidence" value="ECO:0007669"/>
    <property type="project" value="InterPro"/>
</dbReference>
<keyword evidence="9 10" id="KW-0472">Membrane</keyword>
<evidence type="ECO:0000256" key="7">
    <source>
        <dbReference type="ARBA" id="ARBA00022989"/>
    </source>
</evidence>
<evidence type="ECO:0000256" key="10">
    <source>
        <dbReference type="SAM" id="Phobius"/>
    </source>
</evidence>
<feature type="transmembrane region" description="Helical" evidence="10">
    <location>
        <begin position="356"/>
        <end position="376"/>
    </location>
</feature>
<comment type="subcellular location">
    <subcellularLocation>
        <location evidence="1">Cell membrane</location>
        <topology evidence="1">Multi-pass membrane protein</topology>
    </subcellularLocation>
</comment>
<dbReference type="EMBL" id="BKCJ010117374">
    <property type="protein sequence ID" value="GEX58851.1"/>
    <property type="molecule type" value="Genomic_DNA"/>
</dbReference>
<sequence length="687" mass="76756">MDAAVTVGPADDDHLVTVDGNSSTATATATVTAATTCNQQQGNSPLSLAYKSVGVVFGGLVTSPLYVYPSMALKSPTTDDYLGIYSIMFWTLTLIGVVKYACIALKADDQGEGGTFALYSLLCRHMNIGAITSRNVNSQSSLSHNNMHQGFKKQSRLGMFIERSLIARRVLFFIAILGMCMLIGDGILTPAISVLSAMDGIRGPFPDFSTSLVEALSALVLVALFLVQKYGTARVSFLFSPIMGTWTLTTPMIGIYNIIHHYPSIFKAISPHYIFTFFSRNGHQGWLLLNGMVLCITGSEALFADLGHFDRQSIQIAFLSFIYPSLVLTYAGQTAYLIQNPNHHDDGFYKFIPTKLYWPMFVIASLAAIVASQSLISATFSVIKQSVVLDYFPRIKIVHTSSSNEGQVYSPETNYTLMVLCVAVILIFGDGKEIGNAFVVTYESQHFQRYRHVSMPTWCMDYLKSVFFGSFRIFVDENKAFTQRKMEYELTHKIDMDRLKLLLSDPGVQRVPGLCFFYTNIQDGFTPVLGHYIKNMRSIHKVTVFTTLRYLLVPKVAPNGRFVVKRLGQGVYGCLIQYGYADSLNLQGDFVSHIIASLQDHIMRYSNENPRAVPLEEQEMIDLNEARDAAVVHVRGKTRFHISKNCTWFDRFMLAFYEFMHGNCRSGIPTLGVPLPQRIEVGMFYEA</sequence>
<evidence type="ECO:0000256" key="9">
    <source>
        <dbReference type="ARBA" id="ARBA00023136"/>
    </source>
</evidence>
<keyword evidence="4" id="KW-0633">Potassium transport</keyword>
<keyword evidence="8" id="KW-0406">Ion transport</keyword>
<evidence type="ECO:0000259" key="12">
    <source>
        <dbReference type="Pfam" id="PF22776"/>
    </source>
</evidence>
<reference evidence="13" key="1">
    <citation type="journal article" date="2019" name="Sci. Rep.">
        <title>Draft genome of Tanacetum cinerariifolium, the natural source of mosquito coil.</title>
        <authorList>
            <person name="Yamashiro T."/>
            <person name="Shiraishi A."/>
            <person name="Satake H."/>
            <person name="Nakayama K."/>
        </authorList>
    </citation>
    <scope>NUCLEOTIDE SEQUENCE</scope>
</reference>
<feature type="transmembrane region" description="Helical" evidence="10">
    <location>
        <begin position="316"/>
        <end position="336"/>
    </location>
</feature>
<dbReference type="GO" id="GO:0005886">
    <property type="term" value="C:plasma membrane"/>
    <property type="evidence" value="ECO:0007669"/>
    <property type="project" value="UniProtKB-SubCell"/>
</dbReference>
<organism evidence="13">
    <name type="scientific">Tanacetum cinerariifolium</name>
    <name type="common">Dalmatian daisy</name>
    <name type="synonym">Chrysanthemum cinerariifolium</name>
    <dbReference type="NCBI Taxonomy" id="118510"/>
    <lineage>
        <taxon>Eukaryota</taxon>
        <taxon>Viridiplantae</taxon>
        <taxon>Streptophyta</taxon>
        <taxon>Embryophyta</taxon>
        <taxon>Tracheophyta</taxon>
        <taxon>Spermatophyta</taxon>
        <taxon>Magnoliopsida</taxon>
        <taxon>eudicotyledons</taxon>
        <taxon>Gunneridae</taxon>
        <taxon>Pentapetalae</taxon>
        <taxon>asterids</taxon>
        <taxon>campanulids</taxon>
        <taxon>Asterales</taxon>
        <taxon>Asteraceae</taxon>
        <taxon>Asteroideae</taxon>
        <taxon>Anthemideae</taxon>
        <taxon>Anthemidinae</taxon>
        <taxon>Tanacetum</taxon>
    </lineage>
</organism>
<feature type="transmembrane region" description="Helical" evidence="10">
    <location>
        <begin position="81"/>
        <end position="102"/>
    </location>
</feature>
<accession>A0A699H7Z6</accession>
<protein>
    <submittedName>
        <fullName evidence="13">Probable potassium transporter 17 isoform X1</fullName>
    </submittedName>
</protein>
<evidence type="ECO:0000256" key="4">
    <source>
        <dbReference type="ARBA" id="ARBA00022538"/>
    </source>
</evidence>
<keyword evidence="7 10" id="KW-1133">Transmembrane helix</keyword>
<evidence type="ECO:0000256" key="5">
    <source>
        <dbReference type="ARBA" id="ARBA00022692"/>
    </source>
</evidence>
<gene>
    <name evidence="13" type="ORF">Tci_330826</name>
</gene>
<dbReference type="PANTHER" id="PTHR30540:SF13">
    <property type="entry name" value="POTASSIUM TRANSPORTER 17-RELATED"/>
    <property type="match status" value="1"/>
</dbReference>
<keyword evidence="6" id="KW-0630">Potassium</keyword>
<feature type="domain" description="K+ potassium transporter integral membrane" evidence="11">
    <location>
        <begin position="48"/>
        <end position="440"/>
    </location>
</feature>
<evidence type="ECO:0000259" key="11">
    <source>
        <dbReference type="Pfam" id="PF02705"/>
    </source>
</evidence>
<proteinExistence type="inferred from homology"/>
<evidence type="ECO:0000256" key="6">
    <source>
        <dbReference type="ARBA" id="ARBA00022958"/>
    </source>
</evidence>
<feature type="transmembrane region" description="Helical" evidence="10">
    <location>
        <begin position="239"/>
        <end position="259"/>
    </location>
</feature>
<feature type="transmembrane region" description="Helical" evidence="10">
    <location>
        <begin position="170"/>
        <end position="188"/>
    </location>
</feature>
<evidence type="ECO:0000256" key="2">
    <source>
        <dbReference type="ARBA" id="ARBA00008440"/>
    </source>
</evidence>
<feature type="transmembrane region" description="Helical" evidence="10">
    <location>
        <begin position="48"/>
        <end position="69"/>
    </location>
</feature>
<comment type="caution">
    <text evidence="13">The sequence shown here is derived from an EMBL/GenBank/DDBJ whole genome shotgun (WGS) entry which is preliminary data.</text>
</comment>
<dbReference type="InterPro" id="IPR053952">
    <property type="entry name" value="K_trans_C"/>
</dbReference>
<name>A0A699H7Z6_TANCI</name>
<evidence type="ECO:0000256" key="3">
    <source>
        <dbReference type="ARBA" id="ARBA00022448"/>
    </source>
</evidence>
<comment type="similarity">
    <text evidence="2">Belongs to the HAK/KUP transporter (TC 2.A.72.3) family.</text>
</comment>
<evidence type="ECO:0000256" key="8">
    <source>
        <dbReference type="ARBA" id="ARBA00023065"/>
    </source>
</evidence>